<accession>A0A9N9DRN6</accession>
<protein>
    <submittedName>
        <fullName evidence="1">10072_t:CDS:1</fullName>
    </submittedName>
</protein>
<dbReference type="Proteomes" id="UP000789759">
    <property type="component" value="Unassembled WGS sequence"/>
</dbReference>
<sequence length="84" mass="9869">MRCSISECYLFDDILLMKQEKGDFCEKNITLFKQKIIYNKLYSIYKKALNKALKNKSKSLQLIDLFQDFAKEDNTDNESDSNKG</sequence>
<evidence type="ECO:0000313" key="2">
    <source>
        <dbReference type="Proteomes" id="UP000789759"/>
    </source>
</evidence>
<evidence type="ECO:0000313" key="1">
    <source>
        <dbReference type="EMBL" id="CAG8650917.1"/>
    </source>
</evidence>
<organism evidence="1 2">
    <name type="scientific">Cetraspora pellucida</name>
    <dbReference type="NCBI Taxonomy" id="1433469"/>
    <lineage>
        <taxon>Eukaryota</taxon>
        <taxon>Fungi</taxon>
        <taxon>Fungi incertae sedis</taxon>
        <taxon>Mucoromycota</taxon>
        <taxon>Glomeromycotina</taxon>
        <taxon>Glomeromycetes</taxon>
        <taxon>Diversisporales</taxon>
        <taxon>Gigasporaceae</taxon>
        <taxon>Cetraspora</taxon>
    </lineage>
</organism>
<dbReference type="AlphaFoldDB" id="A0A9N9DRN6"/>
<proteinExistence type="predicted"/>
<comment type="caution">
    <text evidence="1">The sequence shown here is derived from an EMBL/GenBank/DDBJ whole genome shotgun (WGS) entry which is preliminary data.</text>
</comment>
<gene>
    <name evidence="1" type="ORF">CPELLU_LOCUS9328</name>
</gene>
<name>A0A9N9DRN6_9GLOM</name>
<keyword evidence="2" id="KW-1185">Reference proteome</keyword>
<dbReference type="EMBL" id="CAJVQA010007064">
    <property type="protein sequence ID" value="CAG8650917.1"/>
    <property type="molecule type" value="Genomic_DNA"/>
</dbReference>
<reference evidence="1" key="1">
    <citation type="submission" date="2021-06" db="EMBL/GenBank/DDBJ databases">
        <authorList>
            <person name="Kallberg Y."/>
            <person name="Tangrot J."/>
            <person name="Rosling A."/>
        </authorList>
    </citation>
    <scope>NUCLEOTIDE SEQUENCE</scope>
    <source>
        <strain evidence="1">FL966</strain>
    </source>
</reference>